<dbReference type="GO" id="GO:0006508">
    <property type="term" value="P:proteolysis"/>
    <property type="evidence" value="ECO:0007669"/>
    <property type="project" value="UniProtKB-KW"/>
</dbReference>
<dbReference type="Proteomes" id="UP000539953">
    <property type="component" value="Unassembled WGS sequence"/>
</dbReference>
<protein>
    <submittedName>
        <fullName evidence="3">Membrane protease YdiL (CAAX protease family)</fullName>
    </submittedName>
</protein>
<sequence>MNERKFKKDVSRMALCALGVAFFQTIASVLYVLNPSWNHHVMVLVQTAAGCLPVILIASKTWRTRPSKFQLHTSLYTFIQELAMLIVLGTAAAACWNQVLVHWLPDAAGPDLSMQTSVSYNLSLIISAVFLGPLLEEMLFRGLLLPQAARYDRRFAICFTSELFALAHFNAAQMVPAFCVGLFLGHIYLKQDSLGLVILLHMGYNGYGFLVSAFQLPIIQAAAWLILILGILGWIHWLMHHSIQPRRVPYWGKAHQRPAVWVLILLAAVSIVFA</sequence>
<keyword evidence="3" id="KW-0645">Protease</keyword>
<keyword evidence="4" id="KW-1185">Reference proteome</keyword>
<keyword evidence="1" id="KW-1133">Transmembrane helix</keyword>
<keyword evidence="1" id="KW-0472">Membrane</keyword>
<keyword evidence="1" id="KW-0812">Transmembrane</keyword>
<keyword evidence="3" id="KW-0378">Hydrolase</keyword>
<evidence type="ECO:0000256" key="1">
    <source>
        <dbReference type="SAM" id="Phobius"/>
    </source>
</evidence>
<feature type="transmembrane region" description="Helical" evidence="1">
    <location>
        <begin position="12"/>
        <end position="33"/>
    </location>
</feature>
<comment type="caution">
    <text evidence="3">The sequence shown here is derived from an EMBL/GenBank/DDBJ whole genome shotgun (WGS) entry which is preliminary data.</text>
</comment>
<dbReference type="AlphaFoldDB" id="A0A7W8CXK9"/>
<feature type="transmembrane region" description="Helical" evidence="1">
    <location>
        <begin position="124"/>
        <end position="144"/>
    </location>
</feature>
<evidence type="ECO:0000313" key="3">
    <source>
        <dbReference type="EMBL" id="MBB5183495.1"/>
    </source>
</evidence>
<feature type="transmembrane region" description="Helical" evidence="1">
    <location>
        <begin position="209"/>
        <end position="237"/>
    </location>
</feature>
<organism evidence="3 4">
    <name type="scientific">Catenisphaera adipataccumulans</name>
    <dbReference type="NCBI Taxonomy" id="700500"/>
    <lineage>
        <taxon>Bacteria</taxon>
        <taxon>Bacillati</taxon>
        <taxon>Bacillota</taxon>
        <taxon>Erysipelotrichia</taxon>
        <taxon>Erysipelotrichales</taxon>
        <taxon>Erysipelotrichaceae</taxon>
        <taxon>Catenisphaera</taxon>
    </lineage>
</organism>
<name>A0A7W8CXK9_9FIRM</name>
<dbReference type="PANTHER" id="PTHR36435">
    <property type="entry name" value="SLR1288 PROTEIN"/>
    <property type="match status" value="1"/>
</dbReference>
<evidence type="ECO:0000259" key="2">
    <source>
        <dbReference type="Pfam" id="PF02517"/>
    </source>
</evidence>
<proteinExistence type="predicted"/>
<gene>
    <name evidence="3" type="ORF">HNQ47_001517</name>
</gene>
<dbReference type="InterPro" id="IPR052710">
    <property type="entry name" value="CAAX_protease"/>
</dbReference>
<reference evidence="3 4" key="1">
    <citation type="submission" date="2020-08" db="EMBL/GenBank/DDBJ databases">
        <title>Genomic Encyclopedia of Type Strains, Phase IV (KMG-IV): sequencing the most valuable type-strain genomes for metagenomic binning, comparative biology and taxonomic classification.</title>
        <authorList>
            <person name="Goeker M."/>
        </authorList>
    </citation>
    <scope>NUCLEOTIDE SEQUENCE [LARGE SCALE GENOMIC DNA]</scope>
    <source>
        <strain evidence="3 4">DSM 25799</strain>
    </source>
</reference>
<dbReference type="GO" id="GO:0080120">
    <property type="term" value="P:CAAX-box protein maturation"/>
    <property type="evidence" value="ECO:0007669"/>
    <property type="project" value="UniProtKB-ARBA"/>
</dbReference>
<dbReference type="InterPro" id="IPR003675">
    <property type="entry name" value="Rce1/LyrA-like_dom"/>
</dbReference>
<feature type="domain" description="CAAX prenyl protease 2/Lysostaphin resistance protein A-like" evidence="2">
    <location>
        <begin position="122"/>
        <end position="206"/>
    </location>
</feature>
<feature type="transmembrane region" description="Helical" evidence="1">
    <location>
        <begin position="165"/>
        <end position="189"/>
    </location>
</feature>
<dbReference type="Pfam" id="PF02517">
    <property type="entry name" value="Rce1-like"/>
    <property type="match status" value="1"/>
</dbReference>
<dbReference type="PANTHER" id="PTHR36435:SF1">
    <property type="entry name" value="CAAX AMINO TERMINAL PROTEASE FAMILY PROTEIN"/>
    <property type="match status" value="1"/>
</dbReference>
<dbReference type="EMBL" id="JACHHK010000005">
    <property type="protein sequence ID" value="MBB5183495.1"/>
    <property type="molecule type" value="Genomic_DNA"/>
</dbReference>
<feature type="transmembrane region" description="Helical" evidence="1">
    <location>
        <begin position="258"/>
        <end position="273"/>
    </location>
</feature>
<evidence type="ECO:0000313" key="4">
    <source>
        <dbReference type="Proteomes" id="UP000539953"/>
    </source>
</evidence>
<accession>A0A7W8CXK9</accession>
<feature type="transmembrane region" description="Helical" evidence="1">
    <location>
        <begin position="82"/>
        <end position="104"/>
    </location>
</feature>
<feature type="transmembrane region" description="Helical" evidence="1">
    <location>
        <begin position="39"/>
        <end position="62"/>
    </location>
</feature>
<dbReference type="RefSeq" id="WP_183328786.1">
    <property type="nucleotide sequence ID" value="NZ_JACHHK010000005.1"/>
</dbReference>
<dbReference type="GO" id="GO:0004175">
    <property type="term" value="F:endopeptidase activity"/>
    <property type="evidence" value="ECO:0007669"/>
    <property type="project" value="UniProtKB-ARBA"/>
</dbReference>